<dbReference type="Proteomes" id="UP000785783">
    <property type="component" value="Unassembled WGS sequence"/>
</dbReference>
<dbReference type="Gene3D" id="3.30.300.20">
    <property type="match status" value="1"/>
</dbReference>
<comment type="function">
    <text evidence="2">One of several proteins that assist in the late maturation steps of the functional core of the 30S ribosomal subunit. Associates with free 30S ribosomal subunits (but not with 30S subunits that are part of 70S ribosomes or polysomes). Required for efficient processing of 16S rRNA. May interact with the 5'-terminal helix region of 16S rRNA.</text>
</comment>
<dbReference type="PANTHER" id="PTHR33515">
    <property type="entry name" value="RIBOSOME-BINDING FACTOR A, CHLOROPLASTIC-RELATED"/>
    <property type="match status" value="1"/>
</dbReference>
<evidence type="ECO:0000313" key="4">
    <source>
        <dbReference type="Proteomes" id="UP000785783"/>
    </source>
</evidence>
<dbReference type="GO" id="GO:0005829">
    <property type="term" value="C:cytosol"/>
    <property type="evidence" value="ECO:0007669"/>
    <property type="project" value="TreeGrafter"/>
</dbReference>
<evidence type="ECO:0000256" key="1">
    <source>
        <dbReference type="ARBA" id="ARBA00022517"/>
    </source>
</evidence>
<dbReference type="GO" id="GO:0043024">
    <property type="term" value="F:ribosomal small subunit binding"/>
    <property type="evidence" value="ECO:0007669"/>
    <property type="project" value="TreeGrafter"/>
</dbReference>
<dbReference type="NCBIfam" id="NF001802">
    <property type="entry name" value="PRK00521.2-5"/>
    <property type="match status" value="1"/>
</dbReference>
<dbReference type="GO" id="GO:0030490">
    <property type="term" value="P:maturation of SSU-rRNA"/>
    <property type="evidence" value="ECO:0007669"/>
    <property type="project" value="UniProtKB-UniRule"/>
</dbReference>
<organism evidence="3 4">
    <name type="scientific">PS1 clade bacterium</name>
    <dbReference type="NCBI Taxonomy" id="2175152"/>
    <lineage>
        <taxon>Bacteria</taxon>
        <taxon>Pseudomonadati</taxon>
        <taxon>Pseudomonadota</taxon>
        <taxon>Alphaproteobacteria</taxon>
        <taxon>PS1 clade</taxon>
    </lineage>
</organism>
<reference evidence="3" key="1">
    <citation type="submission" date="2020-10" db="EMBL/GenBank/DDBJ databases">
        <title>Microbiome of the Black Sea water column analyzed by genome centric metagenomics.</title>
        <authorList>
            <person name="Cabello-Yeves P.J."/>
            <person name="Callieri C."/>
            <person name="Picazo A."/>
            <person name="Mehrshad M."/>
            <person name="Haro-Moreno J.M."/>
            <person name="Roda-Garcia J."/>
            <person name="Dzembekova N."/>
            <person name="Slabakova V."/>
            <person name="Slabakova N."/>
            <person name="Moncheva S."/>
            <person name="Rodriguez-Valera F."/>
        </authorList>
    </citation>
    <scope>NUCLEOTIDE SEQUENCE</scope>
    <source>
        <strain evidence="3">BS307-5m-G5</strain>
    </source>
</reference>
<evidence type="ECO:0000313" key="3">
    <source>
        <dbReference type="EMBL" id="MBL6761689.1"/>
    </source>
</evidence>
<name>A0A937HDA1_9PROT</name>
<dbReference type="InterPro" id="IPR015946">
    <property type="entry name" value="KH_dom-like_a/b"/>
</dbReference>
<comment type="subcellular location">
    <subcellularLocation>
        <location evidence="2">Cytoplasm</location>
    </subcellularLocation>
</comment>
<dbReference type="InterPro" id="IPR020053">
    <property type="entry name" value="Ribosome-bd_factorA_CS"/>
</dbReference>
<accession>A0A937HDA1</accession>
<dbReference type="EMBL" id="JADHOK010000028">
    <property type="protein sequence ID" value="MBL6761689.1"/>
    <property type="molecule type" value="Genomic_DNA"/>
</dbReference>
<dbReference type="AlphaFoldDB" id="A0A937HDA1"/>
<comment type="similarity">
    <text evidence="2">Belongs to the RbfA family.</text>
</comment>
<protein>
    <recommendedName>
        <fullName evidence="2">Ribosome-binding factor A</fullName>
    </recommendedName>
</protein>
<keyword evidence="2" id="KW-0963">Cytoplasm</keyword>
<dbReference type="PANTHER" id="PTHR33515:SF1">
    <property type="entry name" value="RIBOSOME-BINDING FACTOR A, CHLOROPLASTIC-RELATED"/>
    <property type="match status" value="1"/>
</dbReference>
<dbReference type="InterPro" id="IPR000238">
    <property type="entry name" value="RbfA"/>
</dbReference>
<dbReference type="PROSITE" id="PS01319">
    <property type="entry name" value="RBFA"/>
    <property type="match status" value="1"/>
</dbReference>
<keyword evidence="1 2" id="KW-0690">Ribosome biogenesis</keyword>
<evidence type="ECO:0000256" key="2">
    <source>
        <dbReference type="HAMAP-Rule" id="MF_00003"/>
    </source>
</evidence>
<comment type="subunit">
    <text evidence="2">Monomer. Binds 30S ribosomal subunits, but not 50S ribosomal subunits or 70S ribosomes.</text>
</comment>
<dbReference type="InterPro" id="IPR023799">
    <property type="entry name" value="RbfA_dom_sf"/>
</dbReference>
<sequence length="139" mass="15582">MNKERNGKQASQRQLRVGELLRQRLSDVLHRFDFEPKILKRATLTVTEVRVSPDLRRATAYILPLGGDNAAAIVALLNEEVPRLKKPVLSGLHLKYVPDFSFRVDDSFDRAAHMDTLLAQGAVTRDLLDESDDADNGDS</sequence>
<dbReference type="Pfam" id="PF02033">
    <property type="entry name" value="RBFA"/>
    <property type="match status" value="1"/>
</dbReference>
<comment type="caution">
    <text evidence="3">The sequence shown here is derived from an EMBL/GenBank/DDBJ whole genome shotgun (WGS) entry which is preliminary data.</text>
</comment>
<dbReference type="SUPFAM" id="SSF89919">
    <property type="entry name" value="Ribosome-binding factor A, RbfA"/>
    <property type="match status" value="1"/>
</dbReference>
<proteinExistence type="inferred from homology"/>
<gene>
    <name evidence="2 3" type="primary">rbfA</name>
    <name evidence="3" type="ORF">ISQ19_03220</name>
</gene>
<dbReference type="HAMAP" id="MF_00003">
    <property type="entry name" value="RbfA"/>
    <property type="match status" value="1"/>
</dbReference>